<sequence length="1273" mass="134472">MIELGNLPCAGLNAVFVNGEKVTLLTAEAHASYGYPVSEYRKGGKDYLWIKFYDGTQTTADAYLTEKFSTDPDRPWSASMIGRGCPYAIVTARFNKDLHKSVPTCVFELQSIPLYDIRKDSTNGGSGLHRWDNPSTWEPSVNPVVQAYNVIRGIYYAGEWFYGGQNVNVNRLPSSAWIAAAQECGHIISLSGGGTEPAYRSSYQIQGNETGIDAVRELAKAANMRLAEVGGVFKPLVGAPGSAVYSFTDDDILVTEGQSLEPFPSLDETINGIEASYPEPSEVWASKTAPARYDATLEAADGDRRLLTNVDFKACPFANQVQRLMVAILNDARKFRVHQFFLPPDAYPLEPNDVVSWTSDRNGYANKKFLVEAIVGRPTINQLVTLREIDPADYDWSTDLELPTAVGWTGPIIPPAQAFDGWEVQPDTIYDAANNARRPAIKVLAPDDLDDVRNVRVQVRRATTTAIIFDVDSLPYSDPWAWILNGTFLPAQTYEVRGKLIPYSTRTTEWSAWLEVILPDIRLTSDDLAAGAVSGDVLADNSVIAQKLADSAVTASKIMDEAVTELKVANQAISTAKLALAAVTADIIANGAVLGTKLADAAVTAQKIADEAITATKFAASLKPVEIVSELPATGNVEGRVVYLSTDDKLYRYTGAAWTAAVAATDVTGQLTDAQIAAVAAAKLTGQITSTQITDGAISTPKLAAGSVSTDKLAAGSVIAEKLAAEAITAEKLAAGSVTTAKLAAGSVTADILAVNSVTAGKVVAGAIGTTQLAAGAVTTSILAAGAITADKLAVGGGGRNRIVNSDFAAGMTGWSYFITGGEWLVSVATNTYAVPTGSLQVIQTGAASYGQFADVIPVNPDGSAVEFSVAAGTRYEISAYVFGHRSDYCRAHIKWTDAAGTTVGYSFADAPTHQNFDPQKNLANYVRVGVIGQAPATAAYCRVFFRCWGHSATYGTDSYTWVAFPYFGEATVNQTELSPWAPTGVTLIEGGNIVTNAITALHLSTGSVTADKIAAGSVTTEKLVAGSVTGEKVAALTITGDKIAANTIGADKIAANSITAKQLVLTDFSNLVPDNQMIDIANWSGPGWQLWDDHNLMSSYNVLQYYAGPWGSGGYTVALNGKSFPVKGGASYWIGGSSYSNDNYECLLRIHWIDGNGAIISYVDYLITGARGPGMQTANVSLTAPGGARTASLAAYVQRDNTTGPVYVGSMSVRERNAADLIVDGAITANKLSVNSLSAVSANCGTLTAGVLQSSNGKMVIDLNAGTIVISS</sequence>
<evidence type="ECO:0000259" key="1">
    <source>
        <dbReference type="Pfam" id="PF13550"/>
    </source>
</evidence>
<evidence type="ECO:0000313" key="3">
    <source>
        <dbReference type="Proteomes" id="UP001595647"/>
    </source>
</evidence>
<dbReference type="Pfam" id="PF13550">
    <property type="entry name" value="Phage-tail_3"/>
    <property type="match status" value="1"/>
</dbReference>
<proteinExistence type="predicted"/>
<dbReference type="EMBL" id="JBHRTG010000007">
    <property type="protein sequence ID" value="MFC3163050.1"/>
    <property type="molecule type" value="Genomic_DNA"/>
</dbReference>
<reference evidence="3" key="1">
    <citation type="journal article" date="2019" name="Int. J. Syst. Evol. Microbiol.">
        <title>The Global Catalogue of Microorganisms (GCM) 10K type strain sequencing project: providing services to taxonomists for standard genome sequencing and annotation.</title>
        <authorList>
            <consortium name="The Broad Institute Genomics Platform"/>
            <consortium name="The Broad Institute Genome Sequencing Center for Infectious Disease"/>
            <person name="Wu L."/>
            <person name="Ma J."/>
        </authorList>
    </citation>
    <scope>NUCLEOTIDE SEQUENCE [LARGE SCALE GENOMIC DNA]</scope>
    <source>
        <strain evidence="3">KCTC 52231</strain>
    </source>
</reference>
<dbReference type="Proteomes" id="UP001595647">
    <property type="component" value="Unassembled WGS sequence"/>
</dbReference>
<dbReference type="InterPro" id="IPR032876">
    <property type="entry name" value="J_dom"/>
</dbReference>
<keyword evidence="3" id="KW-1185">Reference proteome</keyword>
<accession>A0ABV7I2A3</accession>
<dbReference type="RefSeq" id="WP_182305386.1">
    <property type="nucleotide sequence ID" value="NZ_CP059896.1"/>
</dbReference>
<feature type="domain" description="Tip attachment protein J" evidence="1">
    <location>
        <begin position="209"/>
        <end position="363"/>
    </location>
</feature>
<evidence type="ECO:0000313" key="2">
    <source>
        <dbReference type="EMBL" id="MFC3163050.1"/>
    </source>
</evidence>
<comment type="caution">
    <text evidence="2">The sequence shown here is derived from an EMBL/GenBank/DDBJ whole genome shotgun (WGS) entry which is preliminary data.</text>
</comment>
<name>A0ABV7I2A3_9HYPH</name>
<organism evidence="2 3">
    <name type="scientific">Ciceribacter thiooxidans</name>
    <dbReference type="NCBI Taxonomy" id="1969821"/>
    <lineage>
        <taxon>Bacteria</taxon>
        <taxon>Pseudomonadati</taxon>
        <taxon>Pseudomonadota</taxon>
        <taxon>Alphaproteobacteria</taxon>
        <taxon>Hyphomicrobiales</taxon>
        <taxon>Rhizobiaceae</taxon>
        <taxon>Ciceribacter</taxon>
    </lineage>
</organism>
<gene>
    <name evidence="2" type="ORF">ACFOHV_07135</name>
</gene>
<dbReference type="Gene3D" id="2.60.120.260">
    <property type="entry name" value="Galactose-binding domain-like"/>
    <property type="match status" value="1"/>
</dbReference>
<protein>
    <submittedName>
        <fullName evidence="2">Phage tail protein</fullName>
    </submittedName>
</protein>